<organism evidence="2 3">
    <name type="scientific">Aureibaculum algae</name>
    <dbReference type="NCBI Taxonomy" id="2584122"/>
    <lineage>
        <taxon>Bacteria</taxon>
        <taxon>Pseudomonadati</taxon>
        <taxon>Bacteroidota</taxon>
        <taxon>Flavobacteriia</taxon>
        <taxon>Flavobacteriales</taxon>
        <taxon>Flavobacteriaceae</taxon>
        <taxon>Aureibaculum</taxon>
    </lineage>
</organism>
<dbReference type="PANTHER" id="PTHR42686">
    <property type="entry name" value="GH17980P-RELATED"/>
    <property type="match status" value="1"/>
</dbReference>
<name>A0A5B7TYG1_9FLAO</name>
<gene>
    <name evidence="2" type="ORF">FF125_18505</name>
</gene>
<dbReference type="GO" id="GO:0016491">
    <property type="term" value="F:oxidoreductase activity"/>
    <property type="evidence" value="ECO:0007669"/>
    <property type="project" value="InterPro"/>
</dbReference>
<dbReference type="AlphaFoldDB" id="A0A5B7TYG1"/>
<evidence type="ECO:0000313" key="3">
    <source>
        <dbReference type="Proteomes" id="UP000306229"/>
    </source>
</evidence>
<dbReference type="Proteomes" id="UP000306229">
    <property type="component" value="Chromosome"/>
</dbReference>
<dbReference type="RefSeq" id="WP_138951276.1">
    <property type="nucleotide sequence ID" value="NZ_CP040749.1"/>
</dbReference>
<feature type="domain" description="NADP-dependent oxidoreductase" evidence="1">
    <location>
        <begin position="23"/>
        <end position="310"/>
    </location>
</feature>
<evidence type="ECO:0000259" key="1">
    <source>
        <dbReference type="Pfam" id="PF00248"/>
    </source>
</evidence>
<dbReference type="OrthoDB" id="9773828at2"/>
<sequence length="315" mass="35731">MSTEPTYIKGDHKKSEFFNNQSRLVLGCSGLGGVWRPIEEKDAVETLMYALEHGVRVFDTAPSYNRSQEFLGKTLKQWTSEKPFISTKVGRLKADKADDCIVDYSPETMRKSVYESLETLGLNHIDLLFLHEPHLVPVNKMDEIMDCLNSFKKEGIIKSLGIGGNPIERFYPHMIKENFDVLSGFLKLDACNLSSFDNDIPQIQKENIGYYAASALHMGLLGSRLEQYANERPNNEWITNLDVDTAFKINDIAIENDITLSRLALRYVFSIKEADRVVVGPTTKDQLIDLLNAWDEGKLSESIFNDITNIILNLK</sequence>
<dbReference type="PANTHER" id="PTHR42686:SF1">
    <property type="entry name" value="GH17980P-RELATED"/>
    <property type="match status" value="1"/>
</dbReference>
<dbReference type="SUPFAM" id="SSF51430">
    <property type="entry name" value="NAD(P)-linked oxidoreductase"/>
    <property type="match status" value="1"/>
</dbReference>
<keyword evidence="3" id="KW-1185">Reference proteome</keyword>
<dbReference type="PRINTS" id="PR00069">
    <property type="entry name" value="ALDKETRDTASE"/>
</dbReference>
<accession>A0A5B7TYG1</accession>
<proteinExistence type="predicted"/>
<dbReference type="Pfam" id="PF00248">
    <property type="entry name" value="Aldo_ket_red"/>
    <property type="match status" value="1"/>
</dbReference>
<dbReference type="KEGG" id="fbe:FF125_18505"/>
<dbReference type="CDD" id="cd19090">
    <property type="entry name" value="AKR_AKR15A-like"/>
    <property type="match status" value="1"/>
</dbReference>
<dbReference type="Gene3D" id="3.20.20.100">
    <property type="entry name" value="NADP-dependent oxidoreductase domain"/>
    <property type="match status" value="1"/>
</dbReference>
<dbReference type="InterPro" id="IPR020471">
    <property type="entry name" value="AKR"/>
</dbReference>
<dbReference type="InterPro" id="IPR023210">
    <property type="entry name" value="NADP_OxRdtase_dom"/>
</dbReference>
<dbReference type="GO" id="GO:0005829">
    <property type="term" value="C:cytosol"/>
    <property type="evidence" value="ECO:0007669"/>
    <property type="project" value="TreeGrafter"/>
</dbReference>
<dbReference type="InterPro" id="IPR036812">
    <property type="entry name" value="NAD(P)_OxRdtase_dom_sf"/>
</dbReference>
<reference evidence="2 3" key="1">
    <citation type="submission" date="2019-05" db="EMBL/GenBank/DDBJ databases">
        <title>Algicella ahnfeltiae gen. nov., sp. nov., a novel marine bacterium of the family Flavobacteriaceae isolated from a red alga.</title>
        <authorList>
            <person name="Nedashkovskaya O.I."/>
            <person name="Kukhlevskiy A.D."/>
            <person name="Kim S.-G."/>
            <person name="Zhukova N.V."/>
            <person name="Mikhailov V.V."/>
        </authorList>
    </citation>
    <scope>NUCLEOTIDE SEQUENCE [LARGE SCALE GENOMIC DNA]</scope>
    <source>
        <strain evidence="2 3">10Alg115</strain>
    </source>
</reference>
<protein>
    <submittedName>
        <fullName evidence="2">Aldo/keto reductase</fullName>
    </submittedName>
</protein>
<dbReference type="EMBL" id="CP040749">
    <property type="protein sequence ID" value="QCX40341.1"/>
    <property type="molecule type" value="Genomic_DNA"/>
</dbReference>
<evidence type="ECO:0000313" key="2">
    <source>
        <dbReference type="EMBL" id="QCX40341.1"/>
    </source>
</evidence>